<dbReference type="PANTHER" id="PTHR14237">
    <property type="entry name" value="MOLYBDOPTERIN COFACTOR SULFURASE MOSC"/>
    <property type="match status" value="1"/>
</dbReference>
<keyword evidence="3" id="KW-1185">Reference proteome</keyword>
<evidence type="ECO:0000313" key="3">
    <source>
        <dbReference type="Proteomes" id="UP000185766"/>
    </source>
</evidence>
<dbReference type="PANTHER" id="PTHR14237:SF19">
    <property type="entry name" value="MITOCHONDRIAL AMIDOXIME REDUCING COMPONENT 1"/>
    <property type="match status" value="1"/>
</dbReference>
<dbReference type="InterPro" id="IPR005303">
    <property type="entry name" value="MOCOS_middle"/>
</dbReference>
<dbReference type="EMBL" id="FOAS01000006">
    <property type="protein sequence ID" value="SEK89797.1"/>
    <property type="molecule type" value="Genomic_DNA"/>
</dbReference>
<dbReference type="GO" id="GO:0030151">
    <property type="term" value="F:molybdenum ion binding"/>
    <property type="evidence" value="ECO:0007669"/>
    <property type="project" value="InterPro"/>
</dbReference>
<sequence length="254" mass="27734">MAGVALQHSTVDALGLAGDRRWMVVDAQTGKFITQRQVASMGLLSAVHAAEDSLLLRDAQGQQLSIDVPNGAQSERTVQVWGDTLQALDAGEAAAQWLTHRLGRDCRLVYVDEPRARQVALEYAAAGDKVGFADGFSLLLIGQASLDDLSARIGRPMSMLRFRPNLVVSGAEPYAEDTWQRIRIGDIEFSLAKPCSRCVIPTRDPFTLLAEPDGEPLTTLKTYRRRDGQIFFGQNLVHHAVGQLQLGMPVEVLA</sequence>
<dbReference type="GO" id="GO:0030170">
    <property type="term" value="F:pyridoxal phosphate binding"/>
    <property type="evidence" value="ECO:0007669"/>
    <property type="project" value="InterPro"/>
</dbReference>
<gene>
    <name evidence="2" type="ORF">SAMN05216214_10667</name>
</gene>
<dbReference type="PROSITE" id="PS51340">
    <property type="entry name" value="MOSC"/>
    <property type="match status" value="1"/>
</dbReference>
<dbReference type="GO" id="GO:0003824">
    <property type="term" value="F:catalytic activity"/>
    <property type="evidence" value="ECO:0007669"/>
    <property type="project" value="InterPro"/>
</dbReference>
<feature type="domain" description="MOSC" evidence="1">
    <location>
        <begin position="106"/>
        <end position="253"/>
    </location>
</feature>
<protein>
    <recommendedName>
        <fullName evidence="1">MOSC domain-containing protein</fullName>
    </recommendedName>
</protein>
<organism evidence="2 3">
    <name type="scientific">Atopomonas hussainii</name>
    <dbReference type="NCBI Taxonomy" id="1429083"/>
    <lineage>
        <taxon>Bacteria</taxon>
        <taxon>Pseudomonadati</taxon>
        <taxon>Pseudomonadota</taxon>
        <taxon>Gammaproteobacteria</taxon>
        <taxon>Pseudomonadales</taxon>
        <taxon>Pseudomonadaceae</taxon>
        <taxon>Atopomonas</taxon>
    </lineage>
</organism>
<name>A0A1H7KV40_9GAMM</name>
<dbReference type="SUPFAM" id="SSF141673">
    <property type="entry name" value="MOSC N-terminal domain-like"/>
    <property type="match status" value="1"/>
</dbReference>
<evidence type="ECO:0000313" key="2">
    <source>
        <dbReference type="EMBL" id="SEK89797.1"/>
    </source>
</evidence>
<dbReference type="InterPro" id="IPR011037">
    <property type="entry name" value="Pyrv_Knase-like_insert_dom_sf"/>
</dbReference>
<dbReference type="Pfam" id="PF03476">
    <property type="entry name" value="MOSC_N"/>
    <property type="match status" value="1"/>
</dbReference>
<dbReference type="SUPFAM" id="SSF50800">
    <property type="entry name" value="PK beta-barrel domain-like"/>
    <property type="match status" value="1"/>
</dbReference>
<dbReference type="AlphaFoldDB" id="A0A1H7KV40"/>
<dbReference type="Pfam" id="PF03473">
    <property type="entry name" value="MOSC"/>
    <property type="match status" value="1"/>
</dbReference>
<accession>A0A1H7KV40</accession>
<dbReference type="InterPro" id="IPR005302">
    <property type="entry name" value="MoCF_Sase_C"/>
</dbReference>
<dbReference type="Proteomes" id="UP000185766">
    <property type="component" value="Unassembled WGS sequence"/>
</dbReference>
<dbReference type="STRING" id="1429083.GCA_001885685_00998"/>
<reference evidence="2 3" key="1">
    <citation type="submission" date="2016-10" db="EMBL/GenBank/DDBJ databases">
        <authorList>
            <person name="de Groot N.N."/>
        </authorList>
    </citation>
    <scope>NUCLEOTIDE SEQUENCE [LARGE SCALE GENOMIC DNA]</scope>
    <source>
        <strain evidence="2 3">JCM 19513</strain>
    </source>
</reference>
<evidence type="ECO:0000259" key="1">
    <source>
        <dbReference type="PROSITE" id="PS51340"/>
    </source>
</evidence>
<proteinExistence type="predicted"/>